<name>A0A9P4NTM0_9PEZI</name>
<reference evidence="2" key="1">
    <citation type="journal article" date="2020" name="Stud. Mycol.">
        <title>101 Dothideomycetes genomes: a test case for predicting lifestyles and emergence of pathogens.</title>
        <authorList>
            <person name="Haridas S."/>
            <person name="Albert R."/>
            <person name="Binder M."/>
            <person name="Bloem J."/>
            <person name="Labutti K."/>
            <person name="Salamov A."/>
            <person name="Andreopoulos B."/>
            <person name="Baker S."/>
            <person name="Barry K."/>
            <person name="Bills G."/>
            <person name="Bluhm B."/>
            <person name="Cannon C."/>
            <person name="Castanera R."/>
            <person name="Culley D."/>
            <person name="Daum C."/>
            <person name="Ezra D."/>
            <person name="Gonzalez J."/>
            <person name="Henrissat B."/>
            <person name="Kuo A."/>
            <person name="Liang C."/>
            <person name="Lipzen A."/>
            <person name="Lutzoni F."/>
            <person name="Magnuson J."/>
            <person name="Mondo S."/>
            <person name="Nolan M."/>
            <person name="Ohm R."/>
            <person name="Pangilinan J."/>
            <person name="Park H.-J."/>
            <person name="Ramirez L."/>
            <person name="Alfaro M."/>
            <person name="Sun H."/>
            <person name="Tritt A."/>
            <person name="Yoshinaga Y."/>
            <person name="Zwiers L.-H."/>
            <person name="Turgeon B."/>
            <person name="Goodwin S."/>
            <person name="Spatafora J."/>
            <person name="Crous P."/>
            <person name="Grigoriev I."/>
        </authorList>
    </citation>
    <scope>NUCLEOTIDE SEQUENCE</scope>
    <source>
        <strain evidence="2">CBS 130266</strain>
    </source>
</reference>
<protein>
    <submittedName>
        <fullName evidence="2">Uncharacterized protein</fullName>
    </submittedName>
</protein>
<feature type="coiled-coil region" evidence="1">
    <location>
        <begin position="333"/>
        <end position="368"/>
    </location>
</feature>
<sequence>MNGHSNGHLNGHLNGIVNKSQANGNGHIKAPLAKLTKRTPSASRSPSNSFGVGAAVSIAARLLLWYSVITAIFRCPSLGSDLTDDSPSICKPYLQARHYITPHVEPYYHAYLEPYVEQAQPHLDRLNKTVYQPGKKYYDAYGAPRVAQAQVLSQAAWVNTVKPRLELRRQWVMSKYDGTLSPYVNQGLAITNPYVTRAKSEVSDIYESTLVPAYRKSLPLLQWAYVKTSYVATEIMLPYARIAEETTTSFLSRQVWPWFVILYGENVEPQLMKISERLGRYKDSRKLEASVKKEEVSTKAAKSVSSISSAASVAASSPSASVAAETEKEGDSRDKIEADLKTWQEKFAKAAEKGAENLEERVKEITRRQIDSQAHVVGEAFVARLVGTANSAIDNVKTEINGIVKALPEDANAKAEDAAYEQILSSIRSAGSSVKEKAQAVRTWKQRYDNDTLSLVEAALQSTYNVIDNIRDLGLQEIGRRWAWIEGVTYQDWTKYHDLKSTFDEWRNGVEKAALDHKGLTAAQEEGEQIQESGMAAAEKAAKELARLKEVAQWKIHDRDSTDNFSNAGTVKRVANKMASSVESVAGAVTEGLSDAPSSVSEAVLEAPSSLSEAVYGSQGTVESLSSQASNVLDSVVSAASTKTEAASSVILGTPPAASRASSQVSKVFGGAMAATIKEEPQIVLDDEFVDDTSYSERIQSMISAAGDKASDLTNAVSAAMIKPTETQGSVQSVASVASEQYEKAMSAASSALYGTTPGAVESISSAASTSNRYEQAVTAASYAIYGTPAPVLSSLASQASSQYEEAKRLANEQYSKASVAVAGTPKAAHEQALSSIGSAYTDSLSAASVKFQSALSYTASITSLWATPTQGTYESISSLASVRLQEGLSQASAHAKIAVGAQPTPAHQKYLGEAQKQYYQGIGLAHDRYSQFLTAASGAVYGTPTPVHQSWLSAAQSHAALAAASGALFAASSSASLAVYGTPTGNVEYYASVASSSLIGTETPWTEAAASQASENWEALVSRASSQIYGAPTPWHESAWSQAGGYAAQATDAAAIQYSAVQSLINDLVVGKEPDFTESVMARFSSAYYTGIGEYAASASSVASDAYASASSVVSSVFTPPATLEVILDSASEQLNAAVEAASIGIYGSQTGSVEAATSAAASAYGSVQSRASEAIYGTQTGYAEAAQSSLADVASSAQSAISVAIYGTPTGTVEAATSGAASVYSSVSSVAADNVSAAGDAVKDSYNAAASRVSSAIYGPEKGAVESATNRLAVALESAKAKLSSMAGDATGAAAEQLDAVRSNVEAMASSIGSAASSASTTTVRDEL</sequence>
<keyword evidence="3" id="KW-1185">Reference proteome</keyword>
<dbReference type="PANTHER" id="PTHR23242">
    <property type="entry name" value="TRANSCRIPTION FACTOR HOXA13"/>
    <property type="match status" value="1"/>
</dbReference>
<evidence type="ECO:0000256" key="1">
    <source>
        <dbReference type="SAM" id="Coils"/>
    </source>
</evidence>
<keyword evidence="1" id="KW-0175">Coiled coil</keyword>
<dbReference type="PANTHER" id="PTHR23242:SF9">
    <property type="entry name" value="TRANSCRIPTION FACTOR HOXA13"/>
    <property type="match status" value="1"/>
</dbReference>
<accession>A0A9P4NTM0</accession>
<organism evidence="2 3">
    <name type="scientific">Tothia fuscella</name>
    <dbReference type="NCBI Taxonomy" id="1048955"/>
    <lineage>
        <taxon>Eukaryota</taxon>
        <taxon>Fungi</taxon>
        <taxon>Dikarya</taxon>
        <taxon>Ascomycota</taxon>
        <taxon>Pezizomycotina</taxon>
        <taxon>Dothideomycetes</taxon>
        <taxon>Pleosporomycetidae</taxon>
        <taxon>Venturiales</taxon>
        <taxon>Cylindrosympodiaceae</taxon>
        <taxon>Tothia</taxon>
    </lineage>
</organism>
<dbReference type="EMBL" id="MU007031">
    <property type="protein sequence ID" value="KAF2431472.1"/>
    <property type="molecule type" value="Genomic_DNA"/>
</dbReference>
<dbReference type="OrthoDB" id="3260408at2759"/>
<proteinExistence type="predicted"/>
<evidence type="ECO:0000313" key="3">
    <source>
        <dbReference type="Proteomes" id="UP000800235"/>
    </source>
</evidence>
<comment type="caution">
    <text evidence="2">The sequence shown here is derived from an EMBL/GenBank/DDBJ whole genome shotgun (WGS) entry which is preliminary data.</text>
</comment>
<evidence type="ECO:0000313" key="2">
    <source>
        <dbReference type="EMBL" id="KAF2431472.1"/>
    </source>
</evidence>
<dbReference type="Proteomes" id="UP000800235">
    <property type="component" value="Unassembled WGS sequence"/>
</dbReference>
<gene>
    <name evidence="2" type="ORF">EJ08DRAFT_587150</name>
</gene>